<dbReference type="Pfam" id="PF12105">
    <property type="entry name" value="SpoU_methylas_C"/>
    <property type="match status" value="1"/>
</dbReference>
<keyword evidence="3 7" id="KW-0808">Transferase</keyword>
<dbReference type="InterPro" id="IPR033671">
    <property type="entry name" value="TrmH"/>
</dbReference>
<dbReference type="InterPro" id="IPR022724">
    <property type="entry name" value="rRNA_MeTrfase_SpoU_C"/>
</dbReference>
<proteinExistence type="inferred from homology"/>
<dbReference type="Proteomes" id="UP001467690">
    <property type="component" value="Unassembled WGS sequence"/>
</dbReference>
<evidence type="ECO:0000256" key="3">
    <source>
        <dbReference type="ARBA" id="ARBA00022679"/>
    </source>
</evidence>
<dbReference type="InterPro" id="IPR001537">
    <property type="entry name" value="SpoU_MeTrfase"/>
</dbReference>
<dbReference type="EC" id="2.1.1.34" evidence="7"/>
<evidence type="ECO:0000256" key="7">
    <source>
        <dbReference type="HAMAP-Rule" id="MF_02060"/>
    </source>
</evidence>
<feature type="domain" description="RNA methyltransferase SpoU/TrmH type C-terminal" evidence="9">
    <location>
        <begin position="164"/>
        <end position="217"/>
    </location>
</feature>
<gene>
    <name evidence="7 10" type="primary">trmH</name>
    <name evidence="10" type="ORF">ABS311_07915</name>
</gene>
<reference evidence="10 11" key="1">
    <citation type="submission" date="2024-06" db="EMBL/GenBank/DDBJ databases">
        <authorList>
            <person name="Chen R.Y."/>
        </authorList>
    </citation>
    <scope>NUCLEOTIDE SEQUENCE [LARGE SCALE GENOMIC DNA]</scope>
    <source>
        <strain evidence="10 11">D2</strain>
    </source>
</reference>
<accession>A0ABV1RFV7</accession>
<dbReference type="SUPFAM" id="SSF75217">
    <property type="entry name" value="alpha/beta knot"/>
    <property type="match status" value="1"/>
</dbReference>
<evidence type="ECO:0000313" key="11">
    <source>
        <dbReference type="Proteomes" id="UP001467690"/>
    </source>
</evidence>
<dbReference type="PANTHER" id="PTHR43453">
    <property type="entry name" value="RRNA METHYLASE-LIKE"/>
    <property type="match status" value="1"/>
</dbReference>
<evidence type="ECO:0000256" key="2">
    <source>
        <dbReference type="ARBA" id="ARBA00022603"/>
    </source>
</evidence>
<comment type="catalytic activity">
    <reaction evidence="7">
        <text>guanosine(18) in tRNA + S-adenosyl-L-methionine = 2'-O-methylguanosine(18) in tRNA + S-adenosyl-L-homocysteine + H(+)</text>
        <dbReference type="Rhea" id="RHEA:20077"/>
        <dbReference type="Rhea" id="RHEA-COMP:10190"/>
        <dbReference type="Rhea" id="RHEA-COMP:10192"/>
        <dbReference type="ChEBI" id="CHEBI:15378"/>
        <dbReference type="ChEBI" id="CHEBI:57856"/>
        <dbReference type="ChEBI" id="CHEBI:59789"/>
        <dbReference type="ChEBI" id="CHEBI:74269"/>
        <dbReference type="ChEBI" id="CHEBI:74445"/>
        <dbReference type="EC" id="2.1.1.34"/>
    </reaction>
</comment>
<comment type="caution">
    <text evidence="10">The sequence shown here is derived from an EMBL/GenBank/DDBJ whole genome shotgun (WGS) entry which is preliminary data.</text>
</comment>
<keyword evidence="2 7" id="KW-0489">Methyltransferase</keyword>
<organism evidence="10 11">
    <name type="scientific">Catenovulum sediminis</name>
    <dbReference type="NCBI Taxonomy" id="1740262"/>
    <lineage>
        <taxon>Bacteria</taxon>
        <taxon>Pseudomonadati</taxon>
        <taxon>Pseudomonadota</taxon>
        <taxon>Gammaproteobacteria</taxon>
        <taxon>Alteromonadales</taxon>
        <taxon>Alteromonadaceae</taxon>
        <taxon>Catenovulum</taxon>
    </lineage>
</organism>
<keyword evidence="1 7" id="KW-0820">tRNA-binding</keyword>
<comment type="similarity">
    <text evidence="7">Belongs to the class IV-like SAM-binding methyltransferase superfamily. RNA methyltransferase TrmH family.</text>
</comment>
<dbReference type="EMBL" id="JBELOE010000152">
    <property type="protein sequence ID" value="MER2491807.1"/>
    <property type="molecule type" value="Genomic_DNA"/>
</dbReference>
<protein>
    <recommendedName>
        <fullName evidence="7">tRNA (guanosine(18)-2'-O)-methyltransferase</fullName>
        <ecNumber evidence="7">2.1.1.34</ecNumber>
    </recommendedName>
    <alternativeName>
        <fullName evidence="7">tRNA [Gm18] methyltransferase</fullName>
    </alternativeName>
</protein>
<evidence type="ECO:0000256" key="4">
    <source>
        <dbReference type="ARBA" id="ARBA00022691"/>
    </source>
</evidence>
<feature type="domain" description="tRNA/rRNA methyltransferase SpoU type" evidence="8">
    <location>
        <begin position="20"/>
        <end position="160"/>
    </location>
</feature>
<feature type="binding site" evidence="7">
    <location>
        <position position="97"/>
    </location>
    <ligand>
        <name>S-adenosyl-L-methionine</name>
        <dbReference type="ChEBI" id="CHEBI:59789"/>
    </ligand>
</feature>
<dbReference type="Pfam" id="PF00588">
    <property type="entry name" value="SpoU_methylase"/>
    <property type="match status" value="1"/>
</dbReference>
<evidence type="ECO:0000259" key="9">
    <source>
        <dbReference type="Pfam" id="PF12105"/>
    </source>
</evidence>
<keyword evidence="5 7" id="KW-0819">tRNA processing</keyword>
<dbReference type="NCBIfam" id="NF008295">
    <property type="entry name" value="PRK11081.1"/>
    <property type="match status" value="1"/>
</dbReference>
<dbReference type="HAMAP" id="MF_02060">
    <property type="entry name" value="tRNA_methyltr_TrmH"/>
    <property type="match status" value="1"/>
</dbReference>
<evidence type="ECO:0000313" key="10">
    <source>
        <dbReference type="EMBL" id="MER2491807.1"/>
    </source>
</evidence>
<dbReference type="InterPro" id="IPR029026">
    <property type="entry name" value="tRNA_m1G_MTases_N"/>
</dbReference>
<dbReference type="PANTHER" id="PTHR43453:SF1">
    <property type="entry name" value="TRNA_RRNA METHYLTRANSFERASE SPOU TYPE DOMAIN-CONTAINING PROTEIN"/>
    <property type="match status" value="1"/>
</dbReference>
<comment type="caution">
    <text evidence="7">Lacks conserved residue(s) required for the propagation of feature annotation.</text>
</comment>
<keyword evidence="4 7" id="KW-0949">S-adenosyl-L-methionine</keyword>
<evidence type="ECO:0000259" key="8">
    <source>
        <dbReference type="Pfam" id="PF00588"/>
    </source>
</evidence>
<evidence type="ECO:0000256" key="1">
    <source>
        <dbReference type="ARBA" id="ARBA00022555"/>
    </source>
</evidence>
<keyword evidence="11" id="KW-1185">Reference proteome</keyword>
<name>A0ABV1RFV7_9ALTE</name>
<feature type="binding site" evidence="7">
    <location>
        <position position="149"/>
    </location>
    <ligand>
        <name>S-adenosyl-L-methionine</name>
        <dbReference type="ChEBI" id="CHEBI:59789"/>
    </ligand>
</feature>
<dbReference type="InterPro" id="IPR029028">
    <property type="entry name" value="Alpha/beta_knot_MTases"/>
</dbReference>
<evidence type="ECO:0000256" key="5">
    <source>
        <dbReference type="ARBA" id="ARBA00022694"/>
    </source>
</evidence>
<keyword evidence="6 7" id="KW-0694">RNA-binding</keyword>
<dbReference type="RefSeq" id="WP_350401400.1">
    <property type="nucleotide sequence ID" value="NZ_JBELOE010000152.1"/>
</dbReference>
<sequence length="234" mass="26345">MTPERLQRIKRMLNNRQTDLTVCLEDVHKTHNLSAIVRTSDAVGVHYVHAVMSSDNPLRMRTGTAKGSQNWVQVIQHDSSQSAIRALRQQKIQLLATNLSDRSVDFREIDYTQPTAIVFGQERDGISDAVLTDADAHIVIPMVGMVQSLNVSVASALVLYEAQRQRAAAGMYGTCTLPQDEQQRILFERGHPIYAEICNNKGLPYPKVDDNGEIDADEHWWQQMKYSNTQSVLV</sequence>
<evidence type="ECO:0000256" key="6">
    <source>
        <dbReference type="ARBA" id="ARBA00022884"/>
    </source>
</evidence>
<dbReference type="Gene3D" id="3.40.1280.10">
    <property type="match status" value="1"/>
</dbReference>
<comment type="function">
    <text evidence="7">Catalyzes the 2'-O methylation of guanosine at position 18 in tRNA.</text>
</comment>
<dbReference type="CDD" id="cd18092">
    <property type="entry name" value="SpoU-like_TrmH"/>
    <property type="match status" value="1"/>
</dbReference>
<feature type="binding site" evidence="7">
    <location>
        <position position="140"/>
    </location>
    <ligand>
        <name>S-adenosyl-L-methionine</name>
        <dbReference type="ChEBI" id="CHEBI:59789"/>
    </ligand>
</feature>